<feature type="region of interest" description="Disordered" evidence="1">
    <location>
        <begin position="53"/>
        <end position="73"/>
    </location>
</feature>
<sequence>MHRWNVPGLTTDLIKSAVYFDRRSVGWPAGGLAAWAVAGVVGLLTAALVRGRRPAARRPVPAGQGGDDGHPDG</sequence>
<reference evidence="3 4" key="1">
    <citation type="submission" date="2019-07" db="EMBL/GenBank/DDBJ databases">
        <title>R&amp;d 2014.</title>
        <authorList>
            <person name="Klenk H.-P."/>
        </authorList>
    </citation>
    <scope>NUCLEOTIDE SEQUENCE [LARGE SCALE GENOMIC DNA]</scope>
    <source>
        <strain evidence="3 4">DSM 43868</strain>
    </source>
</reference>
<evidence type="ECO:0000256" key="1">
    <source>
        <dbReference type="SAM" id="MobiDB-lite"/>
    </source>
</evidence>
<name>A0A562ICQ3_MICOL</name>
<keyword evidence="2" id="KW-0812">Transmembrane</keyword>
<accession>A0A562ICQ3</accession>
<evidence type="ECO:0000313" key="3">
    <source>
        <dbReference type="EMBL" id="TWH68404.1"/>
    </source>
</evidence>
<keyword evidence="4" id="KW-1185">Reference proteome</keyword>
<keyword evidence="2" id="KW-1133">Transmembrane helix</keyword>
<dbReference type="EMBL" id="VLKE01000001">
    <property type="protein sequence ID" value="TWH68404.1"/>
    <property type="molecule type" value="Genomic_DNA"/>
</dbReference>
<feature type="transmembrane region" description="Helical" evidence="2">
    <location>
        <begin position="25"/>
        <end position="49"/>
    </location>
</feature>
<organism evidence="3 4">
    <name type="scientific">Micromonospora olivasterospora</name>
    <dbReference type="NCBI Taxonomy" id="1880"/>
    <lineage>
        <taxon>Bacteria</taxon>
        <taxon>Bacillati</taxon>
        <taxon>Actinomycetota</taxon>
        <taxon>Actinomycetes</taxon>
        <taxon>Micromonosporales</taxon>
        <taxon>Micromonosporaceae</taxon>
        <taxon>Micromonospora</taxon>
    </lineage>
</organism>
<dbReference type="Proteomes" id="UP000319825">
    <property type="component" value="Unassembled WGS sequence"/>
</dbReference>
<evidence type="ECO:0000256" key="2">
    <source>
        <dbReference type="SAM" id="Phobius"/>
    </source>
</evidence>
<protein>
    <submittedName>
        <fullName evidence="3">Uncharacterized protein</fullName>
    </submittedName>
</protein>
<gene>
    <name evidence="3" type="ORF">JD77_03396</name>
</gene>
<proteinExistence type="predicted"/>
<keyword evidence="2" id="KW-0472">Membrane</keyword>
<comment type="caution">
    <text evidence="3">The sequence shown here is derived from an EMBL/GenBank/DDBJ whole genome shotgun (WGS) entry which is preliminary data.</text>
</comment>
<dbReference type="AlphaFoldDB" id="A0A562ICQ3"/>
<evidence type="ECO:0000313" key="4">
    <source>
        <dbReference type="Proteomes" id="UP000319825"/>
    </source>
</evidence>